<proteinExistence type="predicted"/>
<reference evidence="1 2" key="1">
    <citation type="submission" date="2016-05" db="EMBL/GenBank/DDBJ databases">
        <title>A degradative enzymes factory behind the ericoid mycorrhizal symbiosis.</title>
        <authorList>
            <consortium name="DOE Joint Genome Institute"/>
            <person name="Martino E."/>
            <person name="Morin E."/>
            <person name="Grelet G."/>
            <person name="Kuo A."/>
            <person name="Kohler A."/>
            <person name="Daghino S."/>
            <person name="Barry K."/>
            <person name="Choi C."/>
            <person name="Cichocki N."/>
            <person name="Clum A."/>
            <person name="Copeland A."/>
            <person name="Hainaut M."/>
            <person name="Haridas S."/>
            <person name="Labutti K."/>
            <person name="Lindquist E."/>
            <person name="Lipzen A."/>
            <person name="Khouja H.-R."/>
            <person name="Murat C."/>
            <person name="Ohm R."/>
            <person name="Olson A."/>
            <person name="Spatafora J."/>
            <person name="Veneault-Fourrey C."/>
            <person name="Henrissat B."/>
            <person name="Grigoriev I."/>
            <person name="Martin F."/>
            <person name="Perotto S."/>
        </authorList>
    </citation>
    <scope>NUCLEOTIDE SEQUENCE [LARGE SCALE GENOMIC DNA]</scope>
    <source>
        <strain evidence="1 2">UAMH 7357</strain>
    </source>
</reference>
<dbReference type="AlphaFoldDB" id="A0A2J6QGJ5"/>
<dbReference type="PANTHER" id="PTHR47381:SF3">
    <property type="entry name" value="ALPHA_BETA-HYDROLASES SUPERFAMILY PROTEIN"/>
    <property type="match status" value="1"/>
</dbReference>
<dbReference type="STRING" id="1745343.A0A2J6QGJ5"/>
<dbReference type="PANTHER" id="PTHR47381">
    <property type="entry name" value="ALPHA/BETA-HYDROLASES SUPERFAMILY PROTEIN"/>
    <property type="match status" value="1"/>
</dbReference>
<accession>A0A2J6QGJ5</accession>
<sequence>MATNNPLENEHSESPMPISSKSFHIAGILTIVHGLEELSPSCTSISVLWLLHPRLSNKDAMASIASKCINDWNQRASINGRTGLIAVAFDQRNHGSREVDTLANQSWRDGNVTHAQDMFSIFHGTALDTTLLIDHLGSYIFHAPEAPPIDQHLVLGVSLGGHAAWQVLFNELRVTAAVVIIGCPDYMRVMTDRARLSKLETYTSNNGVDFLGSKDFPKALISSVQKSDPRGQFFGTSEINLIPSVKEQARLRGLLDSKIKGKKVLVCSGGDDKLVPYHCSEPFMKFLKNATTGWYKDGNVYVEDNVYPGVGHAYSEGMIKDTMRFVSDVLAGISTQPTSKI</sequence>
<evidence type="ECO:0008006" key="3">
    <source>
        <dbReference type="Google" id="ProtNLM"/>
    </source>
</evidence>
<gene>
    <name evidence="1" type="ORF">NA56DRAFT_642370</name>
</gene>
<dbReference type="InterPro" id="IPR029058">
    <property type="entry name" value="AB_hydrolase_fold"/>
</dbReference>
<dbReference type="Proteomes" id="UP000235672">
    <property type="component" value="Unassembled WGS sequence"/>
</dbReference>
<dbReference type="EMBL" id="KZ613470">
    <property type="protein sequence ID" value="PMD25348.1"/>
    <property type="molecule type" value="Genomic_DNA"/>
</dbReference>
<evidence type="ECO:0000313" key="2">
    <source>
        <dbReference type="Proteomes" id="UP000235672"/>
    </source>
</evidence>
<name>A0A2J6QGJ5_9HELO</name>
<keyword evidence="2" id="KW-1185">Reference proteome</keyword>
<evidence type="ECO:0000313" key="1">
    <source>
        <dbReference type="EMBL" id="PMD25348.1"/>
    </source>
</evidence>
<dbReference type="OrthoDB" id="2152248at2759"/>
<dbReference type="Gene3D" id="3.40.50.1820">
    <property type="entry name" value="alpha/beta hydrolase"/>
    <property type="match status" value="1"/>
</dbReference>
<organism evidence="1 2">
    <name type="scientific">Hyaloscypha hepaticicola</name>
    <dbReference type="NCBI Taxonomy" id="2082293"/>
    <lineage>
        <taxon>Eukaryota</taxon>
        <taxon>Fungi</taxon>
        <taxon>Dikarya</taxon>
        <taxon>Ascomycota</taxon>
        <taxon>Pezizomycotina</taxon>
        <taxon>Leotiomycetes</taxon>
        <taxon>Helotiales</taxon>
        <taxon>Hyaloscyphaceae</taxon>
        <taxon>Hyaloscypha</taxon>
    </lineage>
</organism>
<dbReference type="SUPFAM" id="SSF53474">
    <property type="entry name" value="alpha/beta-Hydrolases"/>
    <property type="match status" value="1"/>
</dbReference>
<protein>
    <recommendedName>
        <fullName evidence="3">Alpha/beta-hydrolase</fullName>
    </recommendedName>
</protein>